<proteinExistence type="predicted"/>
<feature type="region of interest" description="Disordered" evidence="1">
    <location>
        <begin position="80"/>
        <end position="112"/>
    </location>
</feature>
<gene>
    <name evidence="3" type="ORF">NEA10_02110</name>
</gene>
<sequence>MTRNGNSVDFSAIAYWRYVVGVLVALFAIPALLQGGIAFFRAFFDTLMTMLLAVNVVAFGAIAAGVGVFLWQRDRQLSSTADQPPQVEANPIDSPQLHSQGNPEVQPPLQSQPFHSPQFIAATPQENPAKFNATVELTFPQERVNPAADSTSHAPQLHSPLIQAQLARRLNVSSSTIGKRKHKPDFTDWAQSKDPDHVSWRYCEDSKQFYAQHQPT</sequence>
<keyword evidence="2" id="KW-0812">Transmembrane</keyword>
<keyword evidence="2" id="KW-1133">Transmembrane helix</keyword>
<evidence type="ECO:0000256" key="2">
    <source>
        <dbReference type="SAM" id="Phobius"/>
    </source>
</evidence>
<dbReference type="EMBL" id="CP098611">
    <property type="protein sequence ID" value="USR91545.1"/>
    <property type="molecule type" value="Genomic_DNA"/>
</dbReference>
<feature type="compositionally biased region" description="Polar residues" evidence="1">
    <location>
        <begin position="96"/>
        <end position="112"/>
    </location>
</feature>
<keyword evidence="2" id="KW-0472">Membrane</keyword>
<evidence type="ECO:0000313" key="3">
    <source>
        <dbReference type="EMBL" id="USR91545.1"/>
    </source>
</evidence>
<dbReference type="RefSeq" id="WP_252663560.1">
    <property type="nucleotide sequence ID" value="NZ_CP098611.1"/>
</dbReference>
<reference evidence="3" key="1">
    <citation type="submission" date="2022-06" db="EMBL/GenBank/DDBJ databases">
        <title>Genome sequence of Phormidium yuhuli AB48 isolated from an industrial photobioreactor environment.</title>
        <authorList>
            <person name="Qiu Y."/>
            <person name="Noonan A.J.C."/>
            <person name="Dofher K."/>
            <person name="Koch M."/>
            <person name="Kieft B."/>
            <person name="Lin X."/>
            <person name="Ziels R.M."/>
            <person name="Hallam S.J."/>
        </authorList>
    </citation>
    <scope>NUCLEOTIDE SEQUENCE</scope>
    <source>
        <strain evidence="3">AB48</strain>
    </source>
</reference>
<organism evidence="3 4">
    <name type="scientific">Phormidium yuhuli AB48</name>
    <dbReference type="NCBI Taxonomy" id="2940671"/>
    <lineage>
        <taxon>Bacteria</taxon>
        <taxon>Bacillati</taxon>
        <taxon>Cyanobacteriota</taxon>
        <taxon>Cyanophyceae</taxon>
        <taxon>Oscillatoriophycideae</taxon>
        <taxon>Oscillatoriales</taxon>
        <taxon>Oscillatoriaceae</taxon>
        <taxon>Phormidium</taxon>
        <taxon>Phormidium yuhuli</taxon>
    </lineage>
</organism>
<feature type="region of interest" description="Disordered" evidence="1">
    <location>
        <begin position="175"/>
        <end position="194"/>
    </location>
</feature>
<name>A0ABY5AQQ1_9CYAN</name>
<evidence type="ECO:0000256" key="1">
    <source>
        <dbReference type="SAM" id="MobiDB-lite"/>
    </source>
</evidence>
<accession>A0ABY5AQQ1</accession>
<dbReference type="Proteomes" id="UP001056708">
    <property type="component" value="Chromosome"/>
</dbReference>
<feature type="transmembrane region" description="Helical" evidence="2">
    <location>
        <begin position="15"/>
        <end position="40"/>
    </location>
</feature>
<keyword evidence="4" id="KW-1185">Reference proteome</keyword>
<protein>
    <submittedName>
        <fullName evidence="3">Uncharacterized protein</fullName>
    </submittedName>
</protein>
<feature type="transmembrane region" description="Helical" evidence="2">
    <location>
        <begin position="52"/>
        <end position="71"/>
    </location>
</feature>
<evidence type="ECO:0000313" key="4">
    <source>
        <dbReference type="Proteomes" id="UP001056708"/>
    </source>
</evidence>